<comment type="caution">
    <text evidence="7">The sequence shown here is derived from an EMBL/GenBank/DDBJ whole genome shotgun (WGS) entry which is preliminary data.</text>
</comment>
<sequence>MLHQPDRYVKGIFPFFILPALVAGVFWLCIKNTTYFIPLAAVFMLATSFLIVQLKLQTYLLKLLALFLPFSFELSVYSHAKILFPGELLIGIAALTLVIEIILEPQAFYRFFGGELRFAIPLMLIYPASTLFSTMPSVSAKFALINITYILVFLFILKNIFSTYPKLFHQMIILYSLGFSLVILYATFRFWQYGLNPVTTKGIFQPFYKDHTITGASASILSAFWFASSVSAKKPVNRLRMAMAGVFFLYAVFLAHSRAAILSMVAFGFVWLLLRMKIHFKYLAILSLVALIFSGIFHRQLYDKLYYNKYISRKQNVEWSEFIKSAGNVTTDDSNVERLNRWYAGIKMFTERPLTGFGPGTYQFAYIPFQKKELTNRLTVTNPHKIPENSGGTAHSEYILVLSETGVPGLAALLLLLGHWLWVVFVKSPHHPQRGKIIISFAALSTYLFHAFFNNFLNTDKFAFLFWGMAAYLLSVYETNYDKRLLQNS</sequence>
<feature type="transmembrane region" description="Helical" evidence="5">
    <location>
        <begin position="462"/>
        <end position="479"/>
    </location>
</feature>
<feature type="domain" description="O-antigen ligase-related" evidence="6">
    <location>
        <begin position="245"/>
        <end position="414"/>
    </location>
</feature>
<feature type="transmembrane region" description="Helical" evidence="5">
    <location>
        <begin position="172"/>
        <end position="191"/>
    </location>
</feature>
<feature type="transmembrane region" description="Helical" evidence="5">
    <location>
        <begin position="280"/>
        <end position="298"/>
    </location>
</feature>
<keyword evidence="2 5" id="KW-0812">Transmembrane</keyword>
<feature type="transmembrane region" description="Helical" evidence="5">
    <location>
        <begin position="12"/>
        <end position="29"/>
    </location>
</feature>
<evidence type="ECO:0000256" key="5">
    <source>
        <dbReference type="SAM" id="Phobius"/>
    </source>
</evidence>
<evidence type="ECO:0000256" key="1">
    <source>
        <dbReference type="ARBA" id="ARBA00004141"/>
    </source>
</evidence>
<dbReference type="Pfam" id="PF04932">
    <property type="entry name" value="Wzy_C"/>
    <property type="match status" value="1"/>
</dbReference>
<evidence type="ECO:0000256" key="3">
    <source>
        <dbReference type="ARBA" id="ARBA00022989"/>
    </source>
</evidence>
<keyword evidence="3 5" id="KW-1133">Transmembrane helix</keyword>
<dbReference type="GO" id="GO:0016020">
    <property type="term" value="C:membrane"/>
    <property type="evidence" value="ECO:0007669"/>
    <property type="project" value="UniProtKB-SubCell"/>
</dbReference>
<dbReference type="EMBL" id="QWET01000003">
    <property type="protein sequence ID" value="RIH66441.1"/>
    <property type="molecule type" value="Genomic_DNA"/>
</dbReference>
<comment type="subcellular location">
    <subcellularLocation>
        <location evidence="1">Membrane</location>
        <topology evidence="1">Multi-pass membrane protein</topology>
    </subcellularLocation>
</comment>
<evidence type="ECO:0000313" key="7">
    <source>
        <dbReference type="EMBL" id="RIH66441.1"/>
    </source>
</evidence>
<feature type="transmembrane region" description="Helical" evidence="5">
    <location>
        <begin position="59"/>
        <end position="77"/>
    </location>
</feature>
<reference evidence="7 8" key="1">
    <citation type="journal article" date="2015" name="Int. J. Syst. Evol. Microbiol.">
        <title>Mariniphaga sediminis sp. nov., isolated from coastal sediment.</title>
        <authorList>
            <person name="Wang F.Q."/>
            <person name="Shen Q.Y."/>
            <person name="Chen G.J."/>
            <person name="Du Z.J."/>
        </authorList>
    </citation>
    <scope>NUCLEOTIDE SEQUENCE [LARGE SCALE GENOMIC DNA]</scope>
    <source>
        <strain evidence="7 8">SY21</strain>
    </source>
</reference>
<accession>A0A399D6V2</accession>
<evidence type="ECO:0000256" key="4">
    <source>
        <dbReference type="ARBA" id="ARBA00023136"/>
    </source>
</evidence>
<dbReference type="PANTHER" id="PTHR37422">
    <property type="entry name" value="TEICHURONIC ACID BIOSYNTHESIS PROTEIN TUAE"/>
    <property type="match status" value="1"/>
</dbReference>
<evidence type="ECO:0000259" key="6">
    <source>
        <dbReference type="Pfam" id="PF04932"/>
    </source>
</evidence>
<feature type="transmembrane region" description="Helical" evidence="5">
    <location>
        <begin position="115"/>
        <end position="136"/>
    </location>
</feature>
<keyword evidence="8" id="KW-1185">Reference proteome</keyword>
<feature type="transmembrane region" description="Helical" evidence="5">
    <location>
        <begin position="83"/>
        <end position="103"/>
    </location>
</feature>
<dbReference type="InterPro" id="IPR051533">
    <property type="entry name" value="WaaL-like"/>
</dbReference>
<dbReference type="RefSeq" id="WP_119349028.1">
    <property type="nucleotide sequence ID" value="NZ_QWET01000003.1"/>
</dbReference>
<dbReference type="Proteomes" id="UP000266441">
    <property type="component" value="Unassembled WGS sequence"/>
</dbReference>
<feature type="transmembrane region" description="Helical" evidence="5">
    <location>
        <begin position="247"/>
        <end position="273"/>
    </location>
</feature>
<evidence type="ECO:0000313" key="8">
    <source>
        <dbReference type="Proteomes" id="UP000266441"/>
    </source>
</evidence>
<organism evidence="7 8">
    <name type="scientific">Mariniphaga sediminis</name>
    <dbReference type="NCBI Taxonomy" id="1628158"/>
    <lineage>
        <taxon>Bacteria</taxon>
        <taxon>Pseudomonadati</taxon>
        <taxon>Bacteroidota</taxon>
        <taxon>Bacteroidia</taxon>
        <taxon>Marinilabiliales</taxon>
        <taxon>Prolixibacteraceae</taxon>
        <taxon>Mariniphaga</taxon>
    </lineage>
</organism>
<keyword evidence="7" id="KW-0436">Ligase</keyword>
<feature type="transmembrane region" description="Helical" evidence="5">
    <location>
        <begin position="142"/>
        <end position="160"/>
    </location>
</feature>
<feature type="transmembrane region" description="Helical" evidence="5">
    <location>
        <begin position="437"/>
        <end position="456"/>
    </location>
</feature>
<name>A0A399D6V2_9BACT</name>
<dbReference type="GO" id="GO:0016874">
    <property type="term" value="F:ligase activity"/>
    <property type="evidence" value="ECO:0007669"/>
    <property type="project" value="UniProtKB-KW"/>
</dbReference>
<dbReference type="OrthoDB" id="871774at2"/>
<evidence type="ECO:0000256" key="2">
    <source>
        <dbReference type="ARBA" id="ARBA00022692"/>
    </source>
</evidence>
<keyword evidence="4 5" id="KW-0472">Membrane</keyword>
<feature type="transmembrane region" description="Helical" evidence="5">
    <location>
        <begin position="35"/>
        <end position="52"/>
    </location>
</feature>
<dbReference type="InterPro" id="IPR007016">
    <property type="entry name" value="O-antigen_ligase-rel_domated"/>
</dbReference>
<proteinExistence type="predicted"/>
<dbReference type="AlphaFoldDB" id="A0A399D6V2"/>
<feature type="transmembrane region" description="Helical" evidence="5">
    <location>
        <begin position="406"/>
        <end position="425"/>
    </location>
</feature>
<gene>
    <name evidence="7" type="ORF">D1164_05945</name>
</gene>
<dbReference type="PANTHER" id="PTHR37422:SF13">
    <property type="entry name" value="LIPOPOLYSACCHARIDE BIOSYNTHESIS PROTEIN PA4999-RELATED"/>
    <property type="match status" value="1"/>
</dbReference>
<protein>
    <submittedName>
        <fullName evidence="7">O-antigen ligase domain-containing protein</fullName>
    </submittedName>
</protein>